<evidence type="ECO:0000313" key="1">
    <source>
        <dbReference type="Ensembl" id="ENSVKKP00000000633.1"/>
    </source>
</evidence>
<keyword evidence="2" id="KW-1185">Reference proteome</keyword>
<sequence length="97" mass="11300">MFTENHREGYKVIGQSGLQKMMYEKFRLPFASVYGGFPVKWRTYLGEPIPYDPNITAEELAKKARIALEALRDKHQKRPGSIGRALLERFQCHTKEE</sequence>
<protein>
    <submittedName>
        <fullName evidence="1">Uncharacterized protein</fullName>
    </submittedName>
</protein>
<organism evidence="1 2">
    <name type="scientific">Varanus komodoensis</name>
    <name type="common">Komodo dragon</name>
    <dbReference type="NCBI Taxonomy" id="61221"/>
    <lineage>
        <taxon>Eukaryota</taxon>
        <taxon>Metazoa</taxon>
        <taxon>Chordata</taxon>
        <taxon>Craniata</taxon>
        <taxon>Vertebrata</taxon>
        <taxon>Euteleostomi</taxon>
        <taxon>Lepidosauria</taxon>
        <taxon>Squamata</taxon>
        <taxon>Bifurcata</taxon>
        <taxon>Unidentata</taxon>
        <taxon>Episquamata</taxon>
        <taxon>Toxicofera</taxon>
        <taxon>Anguimorpha</taxon>
        <taxon>Paleoanguimorpha</taxon>
        <taxon>Varanoidea</taxon>
        <taxon>Varanidae</taxon>
        <taxon>Varanus</taxon>
    </lineage>
</organism>
<proteinExistence type="predicted"/>
<evidence type="ECO:0000313" key="2">
    <source>
        <dbReference type="Proteomes" id="UP000694545"/>
    </source>
</evidence>
<dbReference type="PANTHER" id="PTHR22753">
    <property type="entry name" value="TRANSMEMBRANE PROTEIN 68"/>
    <property type="match status" value="1"/>
</dbReference>
<dbReference type="AlphaFoldDB" id="A0A8D2IMJ8"/>
<reference evidence="1" key="2">
    <citation type="submission" date="2025-09" db="UniProtKB">
        <authorList>
            <consortium name="Ensembl"/>
        </authorList>
    </citation>
    <scope>IDENTIFICATION</scope>
</reference>
<dbReference type="PANTHER" id="PTHR22753:SF22">
    <property type="entry name" value="PHOSPHOLIPID_GLYCEROL ACYLTRANSFERASE DOMAIN-CONTAINING PROTEIN"/>
    <property type="match status" value="1"/>
</dbReference>
<reference evidence="1" key="1">
    <citation type="submission" date="2025-08" db="UniProtKB">
        <authorList>
            <consortium name="Ensembl"/>
        </authorList>
    </citation>
    <scope>IDENTIFICATION</scope>
</reference>
<name>A0A8D2IMJ8_VARKO</name>
<accession>A0A8D2IMJ8</accession>
<dbReference type="Proteomes" id="UP000694545">
    <property type="component" value="Unplaced"/>
</dbReference>
<dbReference type="OMA" id="EWIYERI"/>
<dbReference type="GO" id="GO:0016020">
    <property type="term" value="C:membrane"/>
    <property type="evidence" value="ECO:0007669"/>
    <property type="project" value="TreeGrafter"/>
</dbReference>
<dbReference type="Ensembl" id="ENSVKKT00000000658.1">
    <property type="protein sequence ID" value="ENSVKKP00000000633.1"/>
    <property type="gene ID" value="ENSVKKG00000000555.1"/>
</dbReference>